<proteinExistence type="predicted"/>
<keyword evidence="3" id="KW-1185">Reference proteome</keyword>
<dbReference type="Proteomes" id="UP000779508">
    <property type="component" value="Unassembled WGS sequence"/>
</dbReference>
<protein>
    <recommendedName>
        <fullName evidence="4">Toxin ETX/toxin MTX2</fullName>
    </recommendedName>
</protein>
<evidence type="ECO:0000313" key="2">
    <source>
        <dbReference type="EMBL" id="MBU5677244.1"/>
    </source>
</evidence>
<feature type="chain" id="PRO_5045444077" description="Toxin ETX/toxin MTX2" evidence="1">
    <location>
        <begin position="28"/>
        <end position="231"/>
    </location>
</feature>
<evidence type="ECO:0000313" key="3">
    <source>
        <dbReference type="Proteomes" id="UP000779508"/>
    </source>
</evidence>
<accession>A0ABS6G430</accession>
<evidence type="ECO:0000256" key="1">
    <source>
        <dbReference type="SAM" id="SignalP"/>
    </source>
</evidence>
<feature type="signal peptide" evidence="1">
    <location>
        <begin position="1"/>
        <end position="27"/>
    </location>
</feature>
<evidence type="ECO:0008006" key="4">
    <source>
        <dbReference type="Google" id="ProtNLM"/>
    </source>
</evidence>
<gene>
    <name evidence="2" type="ORF">KQI88_12550</name>
</gene>
<keyword evidence="1" id="KW-0732">Signal</keyword>
<dbReference type="RefSeq" id="WP_216417815.1">
    <property type="nucleotide sequence ID" value="NZ_JAHLQK010000004.1"/>
</dbReference>
<reference evidence="2 3" key="1">
    <citation type="submission" date="2021-06" db="EMBL/GenBank/DDBJ databases">
        <authorList>
            <person name="Sun Q."/>
            <person name="Li D."/>
        </authorList>
    </citation>
    <scope>NUCLEOTIDE SEQUENCE [LARGE SCALE GENOMIC DNA]</scope>
    <source>
        <strain evidence="2 3">MSJ-5</strain>
    </source>
</reference>
<dbReference type="EMBL" id="JAHLQK010000004">
    <property type="protein sequence ID" value="MBU5677244.1"/>
    <property type="molecule type" value="Genomic_DNA"/>
</dbReference>
<comment type="caution">
    <text evidence="2">The sequence shown here is derived from an EMBL/GenBank/DDBJ whole genome shotgun (WGS) entry which is preliminary data.</text>
</comment>
<name>A0ABS6G430_9FIRM</name>
<sequence length="231" mass="25504">MKLFKRFVTKLSICALMVGMFISPTFAHPSSIDNIESFTTLEATVDISNIPLGQEVVLPDGAVLTPISEEEYMTRLAKDKNISLKEAYEMELKNLSSLRSSGNTFRYNYSKTFTYSRNSSFKADLEATLSIYTGGSFRQINEVLGVGTRRRSGLYDFDFIETYSYSDPLQGSSKFPVGTVHLGANGYFEVVVSGSVGGSIEVPGFTFEASVGQDAIWLSRTMSMDGSYSVY</sequence>
<organism evidence="2 3">
    <name type="scientific">Alkaliphilus flagellatus</name>
    <dbReference type="NCBI Taxonomy" id="2841507"/>
    <lineage>
        <taxon>Bacteria</taxon>
        <taxon>Bacillati</taxon>
        <taxon>Bacillota</taxon>
        <taxon>Clostridia</taxon>
        <taxon>Peptostreptococcales</taxon>
        <taxon>Natronincolaceae</taxon>
        <taxon>Alkaliphilus</taxon>
    </lineage>
</organism>